<organism evidence="1 2">
    <name type="scientific">Pristionchus fissidentatus</name>
    <dbReference type="NCBI Taxonomy" id="1538716"/>
    <lineage>
        <taxon>Eukaryota</taxon>
        <taxon>Metazoa</taxon>
        <taxon>Ecdysozoa</taxon>
        <taxon>Nematoda</taxon>
        <taxon>Chromadorea</taxon>
        <taxon>Rhabditida</taxon>
        <taxon>Rhabditina</taxon>
        <taxon>Diplogasteromorpha</taxon>
        <taxon>Diplogasteroidea</taxon>
        <taxon>Neodiplogasteridae</taxon>
        <taxon>Pristionchus</taxon>
    </lineage>
</organism>
<dbReference type="EMBL" id="BTSY01000006">
    <property type="protein sequence ID" value="GMT34244.1"/>
    <property type="molecule type" value="Genomic_DNA"/>
</dbReference>
<keyword evidence="2" id="KW-1185">Reference proteome</keyword>
<evidence type="ECO:0000313" key="2">
    <source>
        <dbReference type="Proteomes" id="UP001432322"/>
    </source>
</evidence>
<dbReference type="Proteomes" id="UP001432322">
    <property type="component" value="Unassembled WGS sequence"/>
</dbReference>
<evidence type="ECO:0000313" key="1">
    <source>
        <dbReference type="EMBL" id="GMT34244.1"/>
    </source>
</evidence>
<sequence length="149" mass="16765">ALIVADRMPNNGELLAWILTQFPSKTKLHEVLHDVLPFISTSTAQTCLKQNGVAQHNEANYEEMRQSNGLSKRSYFGVHLKCFDSSRELVEMEMHFAAARGCSDSIWDKVPGQYDSVHFNGETTTRGSFFNFRGVILTGSVMEAKAYRT</sequence>
<gene>
    <name evidence="1" type="ORF">PFISCL1PPCAC_25541</name>
</gene>
<reference evidence="1" key="1">
    <citation type="submission" date="2023-10" db="EMBL/GenBank/DDBJ databases">
        <title>Genome assembly of Pristionchus species.</title>
        <authorList>
            <person name="Yoshida K."/>
            <person name="Sommer R.J."/>
        </authorList>
    </citation>
    <scope>NUCLEOTIDE SEQUENCE</scope>
    <source>
        <strain evidence="1">RS5133</strain>
    </source>
</reference>
<proteinExistence type="predicted"/>
<feature type="non-terminal residue" evidence="1">
    <location>
        <position position="1"/>
    </location>
</feature>
<name>A0AAV5WU82_9BILA</name>
<comment type="caution">
    <text evidence="1">The sequence shown here is derived from an EMBL/GenBank/DDBJ whole genome shotgun (WGS) entry which is preliminary data.</text>
</comment>
<accession>A0AAV5WU82</accession>
<protein>
    <submittedName>
        <fullName evidence="1">Uncharacterized protein</fullName>
    </submittedName>
</protein>
<dbReference type="AlphaFoldDB" id="A0AAV5WU82"/>